<sequence length="197" mass="23005">MKRRDSRWDKINANLIKCRKIAVMLKQKNPDQVMRLYKNTITVYRKNSKFNKHRGYAEEPPISGDTIAHMHVDDPHFGICITQHFLFHAACYKSDQPNEVIEGDWAMIDVVCHELAHFTAHGEDEWDSNTSTWNAHGKAFQKAYQKFLRQMTLEVISGNYYTSINDIDLDIVLPLAHCGYLDEWEKEDAFWDTVLAK</sequence>
<name>A0A382BY55_9ZZZZ</name>
<dbReference type="EMBL" id="UINC01031927">
    <property type="protein sequence ID" value="SVB18738.1"/>
    <property type="molecule type" value="Genomic_DNA"/>
</dbReference>
<reference evidence="1" key="1">
    <citation type="submission" date="2018-05" db="EMBL/GenBank/DDBJ databases">
        <authorList>
            <person name="Lanie J.A."/>
            <person name="Ng W.-L."/>
            <person name="Kazmierczak K.M."/>
            <person name="Andrzejewski T.M."/>
            <person name="Davidsen T.M."/>
            <person name="Wayne K.J."/>
            <person name="Tettelin H."/>
            <person name="Glass J.I."/>
            <person name="Rusch D."/>
            <person name="Podicherti R."/>
            <person name="Tsui H.-C.T."/>
            <person name="Winkler M.E."/>
        </authorList>
    </citation>
    <scope>NUCLEOTIDE SEQUENCE</scope>
</reference>
<dbReference type="AlphaFoldDB" id="A0A382BY55"/>
<evidence type="ECO:0000313" key="1">
    <source>
        <dbReference type="EMBL" id="SVB18738.1"/>
    </source>
</evidence>
<organism evidence="1">
    <name type="scientific">marine metagenome</name>
    <dbReference type="NCBI Taxonomy" id="408172"/>
    <lineage>
        <taxon>unclassified sequences</taxon>
        <taxon>metagenomes</taxon>
        <taxon>ecological metagenomes</taxon>
    </lineage>
</organism>
<proteinExistence type="predicted"/>
<accession>A0A382BY55</accession>
<gene>
    <name evidence="1" type="ORF">METZ01_LOCUS171592</name>
</gene>
<protein>
    <submittedName>
        <fullName evidence="1">Uncharacterized protein</fullName>
    </submittedName>
</protein>